<reference evidence="2 3" key="1">
    <citation type="submission" date="2017-08" db="EMBL/GenBank/DDBJ databases">
        <title>Infants hospitalized years apart are colonized by the same room-sourced microbial strains.</title>
        <authorList>
            <person name="Brooks B."/>
            <person name="Olm M.R."/>
            <person name="Firek B.A."/>
            <person name="Baker R."/>
            <person name="Thomas B.C."/>
            <person name="Morowitz M.J."/>
            <person name="Banfield J.F."/>
        </authorList>
    </citation>
    <scope>NUCLEOTIDE SEQUENCE [LARGE SCALE GENOMIC DNA]</scope>
    <source>
        <strain evidence="2">S2_005_003_R2_47</strain>
    </source>
</reference>
<accession>A0A2W5KRB0</accession>
<comment type="caution">
    <text evidence="2">The sequence shown here is derived from an EMBL/GenBank/DDBJ whole genome shotgun (WGS) entry which is preliminary data.</text>
</comment>
<gene>
    <name evidence="2" type="ORF">DI569_16980</name>
</gene>
<evidence type="ECO:0000259" key="1">
    <source>
        <dbReference type="Pfam" id="PF12806"/>
    </source>
</evidence>
<name>A0A2W5KRB0_SPHMC</name>
<dbReference type="InterPro" id="IPR025878">
    <property type="entry name" value="Acyl-CoA_dh-like_C_dom"/>
</dbReference>
<dbReference type="Proteomes" id="UP000248597">
    <property type="component" value="Unassembled WGS sequence"/>
</dbReference>
<dbReference type="Pfam" id="PF12806">
    <property type="entry name" value="Acyl-CoA_dh_C"/>
    <property type="match status" value="1"/>
</dbReference>
<dbReference type="AlphaFoldDB" id="A0A2W5KRB0"/>
<proteinExistence type="predicted"/>
<sequence length="52" mass="5338">AQAAAQGDSPLHQAKLKLADYFALRVLPQAQGLAATIAAGEASIMALEIDAF</sequence>
<evidence type="ECO:0000313" key="3">
    <source>
        <dbReference type="Proteomes" id="UP000248597"/>
    </source>
</evidence>
<protein>
    <recommendedName>
        <fullName evidence="1">Acetyl-CoA dehydrogenase-like C-terminal domain-containing protein</fullName>
    </recommendedName>
</protein>
<feature type="domain" description="Acetyl-CoA dehydrogenase-like C-terminal" evidence="1">
    <location>
        <begin position="3"/>
        <end position="47"/>
    </location>
</feature>
<organism evidence="2 3">
    <name type="scientific">Sphingopyxis macrogoltabida</name>
    <name type="common">Sphingomonas macrogoltabidus</name>
    <dbReference type="NCBI Taxonomy" id="33050"/>
    <lineage>
        <taxon>Bacteria</taxon>
        <taxon>Pseudomonadati</taxon>
        <taxon>Pseudomonadota</taxon>
        <taxon>Alphaproteobacteria</taxon>
        <taxon>Sphingomonadales</taxon>
        <taxon>Sphingomonadaceae</taxon>
        <taxon>Sphingopyxis</taxon>
    </lineage>
</organism>
<dbReference type="EMBL" id="QFPJ01000134">
    <property type="protein sequence ID" value="PZQ19666.1"/>
    <property type="molecule type" value="Genomic_DNA"/>
</dbReference>
<feature type="non-terminal residue" evidence="2">
    <location>
        <position position="1"/>
    </location>
</feature>
<evidence type="ECO:0000313" key="2">
    <source>
        <dbReference type="EMBL" id="PZQ19666.1"/>
    </source>
</evidence>